<comment type="caution">
    <text evidence="1">The sequence shown here is derived from an EMBL/GenBank/DDBJ whole genome shotgun (WGS) entry which is preliminary data.</text>
</comment>
<gene>
    <name evidence="1" type="ORF">E4K67_28980</name>
</gene>
<accession>A0A4Z0QYE4</accession>
<organism evidence="1 2">
    <name type="scientific">Desulfosporosinus fructosivorans</name>
    <dbReference type="NCBI Taxonomy" id="2018669"/>
    <lineage>
        <taxon>Bacteria</taxon>
        <taxon>Bacillati</taxon>
        <taxon>Bacillota</taxon>
        <taxon>Clostridia</taxon>
        <taxon>Eubacteriales</taxon>
        <taxon>Desulfitobacteriaceae</taxon>
        <taxon>Desulfosporosinus</taxon>
    </lineage>
</organism>
<protein>
    <submittedName>
        <fullName evidence="1">Uncharacterized protein</fullName>
    </submittedName>
</protein>
<reference evidence="1 2" key="1">
    <citation type="submission" date="2019-03" db="EMBL/GenBank/DDBJ databases">
        <title>Draft Genome Sequence of Desulfosporosinus fructosivorans Strain 63.6F, Isolated from Marine Sediment in the Baltic Sea.</title>
        <authorList>
            <person name="Hausmann B."/>
            <person name="Vandieken V."/>
            <person name="Pjevac P."/>
            <person name="Schreck K."/>
            <person name="Herbold C.W."/>
            <person name="Loy A."/>
        </authorList>
    </citation>
    <scope>NUCLEOTIDE SEQUENCE [LARGE SCALE GENOMIC DNA]</scope>
    <source>
        <strain evidence="1 2">63.6F</strain>
    </source>
</reference>
<dbReference type="AlphaFoldDB" id="A0A4Z0QYE4"/>
<proteinExistence type="predicted"/>
<dbReference type="Proteomes" id="UP000298460">
    <property type="component" value="Unassembled WGS sequence"/>
</dbReference>
<dbReference type="EMBL" id="SPQQ01000030">
    <property type="protein sequence ID" value="TGE34767.1"/>
    <property type="molecule type" value="Genomic_DNA"/>
</dbReference>
<evidence type="ECO:0000313" key="1">
    <source>
        <dbReference type="EMBL" id="TGE34767.1"/>
    </source>
</evidence>
<evidence type="ECO:0000313" key="2">
    <source>
        <dbReference type="Proteomes" id="UP000298460"/>
    </source>
</evidence>
<name>A0A4Z0QYE4_9FIRM</name>
<keyword evidence="2" id="KW-1185">Reference proteome</keyword>
<sequence length="60" mass="6792">MAAIVFQTNKETGITYAYESVSYWDKEKQQSRAMRKLIGKPLKGFYGCCFTLSSIRSAST</sequence>